<dbReference type="Gene3D" id="3.40.50.300">
    <property type="entry name" value="P-loop containing nucleotide triphosphate hydrolases"/>
    <property type="match status" value="1"/>
</dbReference>
<comment type="function">
    <text evidence="1">Part of the ABC transporter FtsEX involved in cellular division. Important for assembly or stability of the septal ring.</text>
</comment>
<dbReference type="GO" id="GO:0005524">
    <property type="term" value="F:ATP binding"/>
    <property type="evidence" value="ECO:0007669"/>
    <property type="project" value="UniProtKB-UniRule"/>
</dbReference>
<evidence type="ECO:0000256" key="9">
    <source>
        <dbReference type="ARBA" id="ARBA00023306"/>
    </source>
</evidence>
<dbReference type="GO" id="GO:0051301">
    <property type="term" value="P:cell division"/>
    <property type="evidence" value="ECO:0007669"/>
    <property type="project" value="UniProtKB-UniRule"/>
</dbReference>
<comment type="subcellular location">
    <subcellularLocation>
        <location evidence="10">Cell membrane</location>
        <topology evidence="10">Peripheral membrane protein</topology>
        <orientation evidence="10">Cytoplasmic side</orientation>
    </subcellularLocation>
</comment>
<dbReference type="PROSITE" id="PS00211">
    <property type="entry name" value="ABC_TRANSPORTER_1"/>
    <property type="match status" value="1"/>
</dbReference>
<dbReference type="PROSITE" id="PS50893">
    <property type="entry name" value="ABC_TRANSPORTER_2"/>
    <property type="match status" value="1"/>
</dbReference>
<evidence type="ECO:0000313" key="12">
    <source>
        <dbReference type="EMBL" id="PMP69841.1"/>
    </source>
</evidence>
<keyword evidence="5 10" id="KW-0132">Cell division</keyword>
<proteinExistence type="inferred from homology"/>
<organism evidence="12 13">
    <name type="scientific">Calditerrivibrio nitroreducens</name>
    <dbReference type="NCBI Taxonomy" id="477976"/>
    <lineage>
        <taxon>Bacteria</taxon>
        <taxon>Pseudomonadati</taxon>
        <taxon>Deferribacterota</taxon>
        <taxon>Deferribacteres</taxon>
        <taxon>Deferribacterales</taxon>
        <taxon>Calditerrivibrionaceae</taxon>
    </lineage>
</organism>
<dbReference type="FunFam" id="3.40.50.300:FF:000056">
    <property type="entry name" value="Cell division ATP-binding protein FtsE"/>
    <property type="match status" value="1"/>
</dbReference>
<dbReference type="InterPro" id="IPR005286">
    <property type="entry name" value="Cell_div_FtsE"/>
</dbReference>
<evidence type="ECO:0000256" key="1">
    <source>
        <dbReference type="ARBA" id="ARBA00002579"/>
    </source>
</evidence>
<evidence type="ECO:0000256" key="7">
    <source>
        <dbReference type="ARBA" id="ARBA00022840"/>
    </source>
</evidence>
<dbReference type="GO" id="GO:0022857">
    <property type="term" value="F:transmembrane transporter activity"/>
    <property type="evidence" value="ECO:0007669"/>
    <property type="project" value="TreeGrafter"/>
</dbReference>
<sequence>MIKFFNVTVNFYGEKRALDNVSFEVKKGEFVYITGESGAGKSTLLRLIYADLLPTKGVVLVSNKDVSHISKHSIPYLRRNIGVVFQDYKLLEDKTVYENVKMALDIFYLKKKSVENRILPLLRRLGIYSRRETLVRKLSGGEKQRVAIARALINEPSIILADEPTGNLDKERAEDIIELLHDTVEMGATVMIATHDKYLIDKHRGRIIELKQGQLVNDSEKARNTETTHLN</sequence>
<dbReference type="SUPFAM" id="SSF52540">
    <property type="entry name" value="P-loop containing nucleoside triphosphate hydrolases"/>
    <property type="match status" value="1"/>
</dbReference>
<accession>A0A2J6WHI9</accession>
<keyword evidence="8 10" id="KW-0472">Membrane</keyword>
<evidence type="ECO:0000256" key="4">
    <source>
        <dbReference type="ARBA" id="ARBA00022475"/>
    </source>
</evidence>
<evidence type="ECO:0000259" key="11">
    <source>
        <dbReference type="PROSITE" id="PS50893"/>
    </source>
</evidence>
<dbReference type="RefSeq" id="WP_424605586.1">
    <property type="nucleotide sequence ID" value="NZ_JBNAVA010000005.1"/>
</dbReference>
<dbReference type="PANTHER" id="PTHR24220">
    <property type="entry name" value="IMPORT ATP-BINDING PROTEIN"/>
    <property type="match status" value="1"/>
</dbReference>
<evidence type="ECO:0000256" key="8">
    <source>
        <dbReference type="ARBA" id="ARBA00023136"/>
    </source>
</evidence>
<dbReference type="InterPro" id="IPR015854">
    <property type="entry name" value="ABC_transpr_LolD-like"/>
</dbReference>
<dbReference type="PROSITE" id="PS00675">
    <property type="entry name" value="SIGMA54_INTERACT_1"/>
    <property type="match status" value="1"/>
</dbReference>
<dbReference type="InterPro" id="IPR025662">
    <property type="entry name" value="Sigma_54_int_dom_ATP-bd_1"/>
</dbReference>
<name>A0A2J6WHI9_9BACT</name>
<dbReference type="InterPro" id="IPR017871">
    <property type="entry name" value="ABC_transporter-like_CS"/>
</dbReference>
<dbReference type="EMBL" id="PNIN01000062">
    <property type="protein sequence ID" value="PMP69841.1"/>
    <property type="molecule type" value="Genomic_DNA"/>
</dbReference>
<dbReference type="InterPro" id="IPR027417">
    <property type="entry name" value="P-loop_NTPase"/>
</dbReference>
<keyword evidence="4 10" id="KW-1003">Cell membrane</keyword>
<keyword evidence="6 10" id="KW-0547">Nucleotide-binding</keyword>
<evidence type="ECO:0000256" key="10">
    <source>
        <dbReference type="RuleBase" id="RU365094"/>
    </source>
</evidence>
<feature type="domain" description="ABC transporter" evidence="11">
    <location>
        <begin position="2"/>
        <end position="231"/>
    </location>
</feature>
<evidence type="ECO:0000313" key="13">
    <source>
        <dbReference type="Proteomes" id="UP000242881"/>
    </source>
</evidence>
<evidence type="ECO:0000256" key="2">
    <source>
        <dbReference type="ARBA" id="ARBA00005417"/>
    </source>
</evidence>
<dbReference type="InterPro" id="IPR003439">
    <property type="entry name" value="ABC_transporter-like_ATP-bd"/>
</dbReference>
<keyword evidence="9 10" id="KW-0131">Cell cycle</keyword>
<dbReference type="GO" id="GO:0005886">
    <property type="term" value="C:plasma membrane"/>
    <property type="evidence" value="ECO:0007669"/>
    <property type="project" value="UniProtKB-SubCell"/>
</dbReference>
<evidence type="ECO:0000256" key="5">
    <source>
        <dbReference type="ARBA" id="ARBA00022618"/>
    </source>
</evidence>
<protein>
    <recommendedName>
        <fullName evidence="3 10">Cell division ATP-binding protein FtsE</fullName>
    </recommendedName>
</protein>
<comment type="subunit">
    <text evidence="10">Homodimer. Forms a membrane-associated complex with FtsX.</text>
</comment>
<dbReference type="Proteomes" id="UP000242881">
    <property type="component" value="Unassembled WGS sequence"/>
</dbReference>
<reference evidence="12 13" key="1">
    <citation type="submission" date="2018-01" db="EMBL/GenBank/DDBJ databases">
        <title>Metagenomic assembled genomes from two thermal pools in the Uzon Caldera, Kamchatka, Russia.</title>
        <authorList>
            <person name="Wilkins L."/>
            <person name="Ettinger C."/>
        </authorList>
    </citation>
    <scope>NUCLEOTIDE SEQUENCE [LARGE SCALE GENOMIC DNA]</scope>
    <source>
        <strain evidence="12">ZAV-05</strain>
    </source>
</reference>
<dbReference type="SMART" id="SM00382">
    <property type="entry name" value="AAA"/>
    <property type="match status" value="1"/>
</dbReference>
<evidence type="ECO:0000256" key="6">
    <source>
        <dbReference type="ARBA" id="ARBA00022741"/>
    </source>
</evidence>
<dbReference type="PANTHER" id="PTHR24220:SF470">
    <property type="entry name" value="CELL DIVISION ATP-BINDING PROTEIN FTSE"/>
    <property type="match status" value="1"/>
</dbReference>
<dbReference type="GO" id="GO:0016887">
    <property type="term" value="F:ATP hydrolysis activity"/>
    <property type="evidence" value="ECO:0007669"/>
    <property type="project" value="InterPro"/>
</dbReference>
<comment type="caution">
    <text evidence="12">The sequence shown here is derived from an EMBL/GenBank/DDBJ whole genome shotgun (WGS) entry which is preliminary data.</text>
</comment>
<comment type="similarity">
    <text evidence="2 10">Belongs to the ABC transporter superfamily.</text>
</comment>
<keyword evidence="7 10" id="KW-0067">ATP-binding</keyword>
<dbReference type="NCBIfam" id="TIGR02673">
    <property type="entry name" value="FtsE"/>
    <property type="match status" value="1"/>
</dbReference>
<dbReference type="AlphaFoldDB" id="A0A2J6WHI9"/>
<dbReference type="Pfam" id="PF00005">
    <property type="entry name" value="ABC_tran"/>
    <property type="match status" value="1"/>
</dbReference>
<dbReference type="InterPro" id="IPR003593">
    <property type="entry name" value="AAA+_ATPase"/>
</dbReference>
<evidence type="ECO:0000256" key="3">
    <source>
        <dbReference type="ARBA" id="ARBA00020019"/>
    </source>
</evidence>
<gene>
    <name evidence="10 12" type="primary">ftsE</name>
    <name evidence="12" type="ORF">C0187_06295</name>
</gene>